<dbReference type="Gene3D" id="3.40.50.720">
    <property type="entry name" value="NAD(P)-binding Rossmann-like Domain"/>
    <property type="match status" value="1"/>
</dbReference>
<reference evidence="5" key="1">
    <citation type="journal article" date="2019" name="Int. J. Syst. Evol. Microbiol.">
        <title>The Global Catalogue of Microorganisms (GCM) 10K type strain sequencing project: providing services to taxonomists for standard genome sequencing and annotation.</title>
        <authorList>
            <consortium name="The Broad Institute Genomics Platform"/>
            <consortium name="The Broad Institute Genome Sequencing Center for Infectious Disease"/>
            <person name="Wu L."/>
            <person name="Ma J."/>
        </authorList>
    </citation>
    <scope>NUCLEOTIDE SEQUENCE [LARGE SCALE GENOMIC DNA]</scope>
    <source>
        <strain evidence="5">KCTC 52416</strain>
    </source>
</reference>
<evidence type="ECO:0000259" key="2">
    <source>
        <dbReference type="Pfam" id="PF01370"/>
    </source>
</evidence>
<name>A0ABV7JG76_9SPHI</name>
<evidence type="ECO:0000313" key="5">
    <source>
        <dbReference type="Proteomes" id="UP001595526"/>
    </source>
</evidence>
<keyword evidence="5" id="KW-1185">Reference proteome</keyword>
<dbReference type="InterPro" id="IPR013549">
    <property type="entry name" value="DUF1731"/>
</dbReference>
<dbReference type="SUPFAM" id="SSF51735">
    <property type="entry name" value="NAD(P)-binding Rossmann-fold domains"/>
    <property type="match status" value="1"/>
</dbReference>
<dbReference type="RefSeq" id="WP_379020211.1">
    <property type="nucleotide sequence ID" value="NZ_JBHRTA010000009.1"/>
</dbReference>
<evidence type="ECO:0000256" key="1">
    <source>
        <dbReference type="ARBA" id="ARBA00009353"/>
    </source>
</evidence>
<dbReference type="InterPro" id="IPR010099">
    <property type="entry name" value="SDR39U1"/>
</dbReference>
<dbReference type="Pfam" id="PF08338">
    <property type="entry name" value="DUF1731"/>
    <property type="match status" value="1"/>
</dbReference>
<dbReference type="InterPro" id="IPR001509">
    <property type="entry name" value="Epimerase_deHydtase"/>
</dbReference>
<dbReference type="EMBL" id="JBHRTA010000009">
    <property type="protein sequence ID" value="MFC3196974.1"/>
    <property type="molecule type" value="Genomic_DNA"/>
</dbReference>
<dbReference type="PANTHER" id="PTHR11092:SF0">
    <property type="entry name" value="EPIMERASE FAMILY PROTEIN SDR39U1"/>
    <property type="match status" value="1"/>
</dbReference>
<evidence type="ECO:0000313" key="4">
    <source>
        <dbReference type="EMBL" id="MFC3196974.1"/>
    </source>
</evidence>
<accession>A0ABV7JG76</accession>
<sequence length="310" mass="34066">MGKNLVMGKKVLVTGASGLVGQALIKALVDRNYAVNALSRSNRQINSPSVSFYRWDVAAGEVDPSCMEGVECIIHLAGESIVGLPWSNRRKQAILESRTKSIGILYRLLETVDAHEVRTVISASAAGYYSDRGDELMTEDKLPANDFLGQTCAHWERAVDEGRMLGLRTVSLRSGVVLSPHGGVYGKLAPMIKKGLGVVPGSGTQWIPWIHIEDAVSMYIFALEHNGIHGVYNMAAPEQITFSAFIRAIAKRYKRPLWLPKVPSFLLRAFLGQMSDMLLSSTRMSVEKIRNAGFKFRYPQINSALGALDS</sequence>
<comment type="similarity">
    <text evidence="1">Belongs to the NAD(P)-dependent epimerase/dehydratase family. SDR39U1 subfamily.</text>
</comment>
<dbReference type="Proteomes" id="UP001595526">
    <property type="component" value="Unassembled WGS sequence"/>
</dbReference>
<dbReference type="Pfam" id="PF01370">
    <property type="entry name" value="Epimerase"/>
    <property type="match status" value="1"/>
</dbReference>
<gene>
    <name evidence="4" type="ORF">ACFOET_05035</name>
</gene>
<dbReference type="InterPro" id="IPR036291">
    <property type="entry name" value="NAD(P)-bd_dom_sf"/>
</dbReference>
<organism evidence="4 5">
    <name type="scientific">Parapedobacter deserti</name>
    <dbReference type="NCBI Taxonomy" id="1912957"/>
    <lineage>
        <taxon>Bacteria</taxon>
        <taxon>Pseudomonadati</taxon>
        <taxon>Bacteroidota</taxon>
        <taxon>Sphingobacteriia</taxon>
        <taxon>Sphingobacteriales</taxon>
        <taxon>Sphingobacteriaceae</taxon>
        <taxon>Parapedobacter</taxon>
    </lineage>
</organism>
<feature type="domain" description="DUF1731" evidence="3">
    <location>
        <begin position="262"/>
        <end position="307"/>
    </location>
</feature>
<evidence type="ECO:0000259" key="3">
    <source>
        <dbReference type="Pfam" id="PF08338"/>
    </source>
</evidence>
<comment type="caution">
    <text evidence="4">The sequence shown here is derived from an EMBL/GenBank/DDBJ whole genome shotgun (WGS) entry which is preliminary data.</text>
</comment>
<proteinExistence type="inferred from homology"/>
<dbReference type="NCBIfam" id="TIGR01777">
    <property type="entry name" value="yfcH"/>
    <property type="match status" value="1"/>
</dbReference>
<feature type="domain" description="NAD-dependent epimerase/dehydratase" evidence="2">
    <location>
        <begin position="11"/>
        <end position="234"/>
    </location>
</feature>
<dbReference type="PANTHER" id="PTHR11092">
    <property type="entry name" value="SUGAR NUCLEOTIDE EPIMERASE RELATED"/>
    <property type="match status" value="1"/>
</dbReference>
<protein>
    <submittedName>
        <fullName evidence="4">TIGR01777 family oxidoreductase</fullName>
    </submittedName>
</protein>